<accession>K5WCK4</accession>
<dbReference type="GO" id="GO:0102265">
    <property type="term" value="F:tRNA-dihydrouridine47 synthase activity"/>
    <property type="evidence" value="ECO:0007669"/>
    <property type="project" value="UniProtKB-EC"/>
</dbReference>
<evidence type="ECO:0000256" key="7">
    <source>
        <dbReference type="ARBA" id="ARBA00048342"/>
    </source>
</evidence>
<comment type="catalytic activity">
    <reaction evidence="8">
        <text>a 5,6-dihydrouridine in mRNA + NADP(+) = a uridine in mRNA + NADPH + H(+)</text>
        <dbReference type="Rhea" id="RHEA:69855"/>
        <dbReference type="Rhea" id="RHEA-COMP:14658"/>
        <dbReference type="Rhea" id="RHEA-COMP:17789"/>
        <dbReference type="ChEBI" id="CHEBI:15378"/>
        <dbReference type="ChEBI" id="CHEBI:57783"/>
        <dbReference type="ChEBI" id="CHEBI:58349"/>
        <dbReference type="ChEBI" id="CHEBI:65315"/>
        <dbReference type="ChEBI" id="CHEBI:74443"/>
    </reaction>
    <physiologicalReaction direction="right-to-left" evidence="8">
        <dbReference type="Rhea" id="RHEA:69857"/>
    </physiologicalReaction>
</comment>
<dbReference type="RefSeq" id="XP_007394574.1">
    <property type="nucleotide sequence ID" value="XM_007394512.1"/>
</dbReference>
<dbReference type="STRING" id="650164.K5WCK4"/>
<dbReference type="Proteomes" id="UP000008370">
    <property type="component" value="Unassembled WGS sequence"/>
</dbReference>
<gene>
    <name evidence="11" type="ORF">PHACADRAFT_194324</name>
</gene>
<dbReference type="InterPro" id="IPR035587">
    <property type="entry name" value="DUS-like_FMN-bd"/>
</dbReference>
<evidence type="ECO:0000259" key="10">
    <source>
        <dbReference type="Pfam" id="PF01207"/>
    </source>
</evidence>
<dbReference type="HOGENOM" id="CLU_1237482_0_0_1"/>
<dbReference type="PANTHER" id="PTHR45846">
    <property type="entry name" value="TRNA-DIHYDROURIDINE(47) SYNTHASE [NAD(P)(+)]-LIKE"/>
    <property type="match status" value="1"/>
</dbReference>
<keyword evidence="12" id="KW-1185">Reference proteome</keyword>
<dbReference type="PANTHER" id="PTHR45846:SF1">
    <property type="entry name" value="TRNA-DIHYDROURIDINE(47) SYNTHASE [NAD(P)(+)]-LIKE"/>
    <property type="match status" value="1"/>
</dbReference>
<comment type="catalytic activity">
    <reaction evidence="6">
        <text>5,6-dihydrouridine(47) in tRNA + NAD(+) = uridine(47) in tRNA + NADH + H(+)</text>
        <dbReference type="Rhea" id="RHEA:53364"/>
        <dbReference type="Rhea" id="RHEA-COMP:13539"/>
        <dbReference type="Rhea" id="RHEA-COMP:13540"/>
        <dbReference type="ChEBI" id="CHEBI:15378"/>
        <dbReference type="ChEBI" id="CHEBI:57540"/>
        <dbReference type="ChEBI" id="CHEBI:57945"/>
        <dbReference type="ChEBI" id="CHEBI:65315"/>
        <dbReference type="ChEBI" id="CHEBI:74443"/>
        <dbReference type="EC" id="1.3.1.89"/>
    </reaction>
    <physiologicalReaction direction="right-to-left" evidence="6">
        <dbReference type="Rhea" id="RHEA:53366"/>
    </physiologicalReaction>
</comment>
<proteinExistence type="inferred from homology"/>
<dbReference type="GO" id="GO:0008270">
    <property type="term" value="F:zinc ion binding"/>
    <property type="evidence" value="ECO:0007669"/>
    <property type="project" value="UniProtKB-KW"/>
</dbReference>
<evidence type="ECO:0000313" key="12">
    <source>
        <dbReference type="Proteomes" id="UP000008370"/>
    </source>
</evidence>
<evidence type="ECO:0000256" key="2">
    <source>
        <dbReference type="ARBA" id="ARBA00012376"/>
    </source>
</evidence>
<dbReference type="KEGG" id="pco:PHACADRAFT_194324"/>
<dbReference type="Gene3D" id="3.20.20.70">
    <property type="entry name" value="Aldolase class I"/>
    <property type="match status" value="1"/>
</dbReference>
<protein>
    <recommendedName>
        <fullName evidence="3">tRNA-dihydrouridine(47) synthase [NAD(P)(+)]</fullName>
        <ecNumber evidence="2">1.3.1.89</ecNumber>
    </recommendedName>
    <alternativeName>
        <fullName evidence="5">tRNA-dihydrouridine synthase 3</fullName>
    </alternativeName>
</protein>
<keyword evidence="4" id="KW-0863">Zinc-finger</keyword>
<dbReference type="GO" id="GO:0003723">
    <property type="term" value="F:RNA binding"/>
    <property type="evidence" value="ECO:0007669"/>
    <property type="project" value="TreeGrafter"/>
</dbReference>
<dbReference type="OrthoDB" id="259935at2759"/>
<feature type="domain" description="DUS-like FMN-binding" evidence="10">
    <location>
        <begin position="3"/>
        <end position="151"/>
    </location>
</feature>
<dbReference type="EC" id="1.3.1.89" evidence="2"/>
<evidence type="ECO:0000313" key="11">
    <source>
        <dbReference type="EMBL" id="EKM56739.1"/>
    </source>
</evidence>
<evidence type="ECO:0000256" key="4">
    <source>
        <dbReference type="ARBA" id="ARBA00022771"/>
    </source>
</evidence>
<evidence type="ECO:0000256" key="1">
    <source>
        <dbReference type="ARBA" id="ARBA00005451"/>
    </source>
</evidence>
<comment type="catalytic activity">
    <reaction evidence="9">
        <text>5,6-dihydrouridine(47) in tRNA + NADP(+) = uridine(47) in tRNA + NADPH + H(+)</text>
        <dbReference type="Rhea" id="RHEA:53360"/>
        <dbReference type="Rhea" id="RHEA-COMP:13539"/>
        <dbReference type="Rhea" id="RHEA-COMP:13540"/>
        <dbReference type="ChEBI" id="CHEBI:15378"/>
        <dbReference type="ChEBI" id="CHEBI:57783"/>
        <dbReference type="ChEBI" id="CHEBI:58349"/>
        <dbReference type="ChEBI" id="CHEBI:65315"/>
        <dbReference type="ChEBI" id="CHEBI:74443"/>
        <dbReference type="EC" id="1.3.1.89"/>
    </reaction>
    <physiologicalReaction direction="right-to-left" evidence="9">
        <dbReference type="Rhea" id="RHEA:53362"/>
    </physiologicalReaction>
</comment>
<comment type="similarity">
    <text evidence="1">Belongs to the Dus family. Dus3 subfamily.</text>
</comment>
<keyword evidence="4" id="KW-0862">Zinc</keyword>
<dbReference type="Pfam" id="PF01207">
    <property type="entry name" value="Dus"/>
    <property type="match status" value="1"/>
</dbReference>
<evidence type="ECO:0000256" key="3">
    <source>
        <dbReference type="ARBA" id="ARBA00022143"/>
    </source>
</evidence>
<evidence type="ECO:0000256" key="6">
    <source>
        <dbReference type="ARBA" id="ARBA00048266"/>
    </source>
</evidence>
<dbReference type="InterPro" id="IPR013785">
    <property type="entry name" value="Aldolase_TIM"/>
</dbReference>
<sequence>MNRALGEVPVTVKLRTGVKDGRNNAHKIMPRLSTEWGAAALTLHGRTRQQRYSKLADWDYIKTCVDAVRAKEEEEGLATVPIFGGGDAFSSQDYWEKVNHSGVDGVMVARGALIKPWIFTEIKEHHEWDISSRERLELIRKYAEYGLSHFGSDTTGVNTTRRYLCEALSFQYRYVPIGLLEVLPGRLNDRPPAFRGRDELETLLASSDSRDWVKISEIFLGPAPESWIFTPKHKSNAHGAEESQG</sequence>
<dbReference type="InParanoid" id="K5WCK4"/>
<evidence type="ECO:0000256" key="5">
    <source>
        <dbReference type="ARBA" id="ARBA00031322"/>
    </source>
</evidence>
<comment type="catalytic activity">
    <reaction evidence="7">
        <text>a 5,6-dihydrouridine in mRNA + NAD(+) = a uridine in mRNA + NADH + H(+)</text>
        <dbReference type="Rhea" id="RHEA:69851"/>
        <dbReference type="Rhea" id="RHEA-COMP:14658"/>
        <dbReference type="Rhea" id="RHEA-COMP:17789"/>
        <dbReference type="ChEBI" id="CHEBI:15378"/>
        <dbReference type="ChEBI" id="CHEBI:57540"/>
        <dbReference type="ChEBI" id="CHEBI:57945"/>
        <dbReference type="ChEBI" id="CHEBI:65315"/>
        <dbReference type="ChEBI" id="CHEBI:74443"/>
    </reaction>
    <physiologicalReaction direction="right-to-left" evidence="7">
        <dbReference type="Rhea" id="RHEA:69853"/>
    </physiologicalReaction>
</comment>
<organism evidence="11 12">
    <name type="scientific">Phanerochaete carnosa (strain HHB-10118-sp)</name>
    <name type="common">White-rot fungus</name>
    <name type="synonym">Peniophora carnosa</name>
    <dbReference type="NCBI Taxonomy" id="650164"/>
    <lineage>
        <taxon>Eukaryota</taxon>
        <taxon>Fungi</taxon>
        <taxon>Dikarya</taxon>
        <taxon>Basidiomycota</taxon>
        <taxon>Agaricomycotina</taxon>
        <taxon>Agaricomycetes</taxon>
        <taxon>Polyporales</taxon>
        <taxon>Phanerochaetaceae</taxon>
        <taxon>Phanerochaete</taxon>
    </lineage>
</organism>
<name>K5WCK4_PHACS</name>
<dbReference type="GeneID" id="18910988"/>
<dbReference type="AlphaFoldDB" id="K5WCK4"/>
<keyword evidence="4" id="KW-0479">Metal-binding</keyword>
<dbReference type="SUPFAM" id="SSF51395">
    <property type="entry name" value="FMN-linked oxidoreductases"/>
    <property type="match status" value="1"/>
</dbReference>
<reference evidence="11 12" key="1">
    <citation type="journal article" date="2012" name="BMC Genomics">
        <title>Comparative genomics of the white-rot fungi, Phanerochaete carnosa and P. chrysosporium, to elucidate the genetic basis of the distinct wood types they colonize.</title>
        <authorList>
            <person name="Suzuki H."/>
            <person name="MacDonald J."/>
            <person name="Syed K."/>
            <person name="Salamov A."/>
            <person name="Hori C."/>
            <person name="Aerts A."/>
            <person name="Henrissat B."/>
            <person name="Wiebenga A."/>
            <person name="vanKuyk P.A."/>
            <person name="Barry K."/>
            <person name="Lindquist E."/>
            <person name="LaButti K."/>
            <person name="Lapidus A."/>
            <person name="Lucas S."/>
            <person name="Coutinho P."/>
            <person name="Gong Y."/>
            <person name="Samejima M."/>
            <person name="Mahadevan R."/>
            <person name="Abou-Zaid M."/>
            <person name="de Vries R.P."/>
            <person name="Igarashi K."/>
            <person name="Yadav J.S."/>
            <person name="Grigoriev I.V."/>
            <person name="Master E.R."/>
        </authorList>
    </citation>
    <scope>NUCLEOTIDE SEQUENCE [LARGE SCALE GENOMIC DNA]</scope>
    <source>
        <strain evidence="11 12">HHB-10118-sp</strain>
    </source>
</reference>
<dbReference type="EMBL" id="JH930471">
    <property type="protein sequence ID" value="EKM56739.1"/>
    <property type="molecule type" value="Genomic_DNA"/>
</dbReference>
<evidence type="ECO:0000256" key="9">
    <source>
        <dbReference type="ARBA" id="ARBA00049513"/>
    </source>
</evidence>
<evidence type="ECO:0000256" key="8">
    <source>
        <dbReference type="ARBA" id="ARBA00049447"/>
    </source>
</evidence>
<dbReference type="CDD" id="cd02801">
    <property type="entry name" value="DUS_like_FMN"/>
    <property type="match status" value="1"/>
</dbReference>